<protein>
    <submittedName>
        <fullName evidence="6">Nucleotide-binding-oligomerization-domain like receptor</fullName>
    </submittedName>
</protein>
<evidence type="ECO:0000259" key="5">
    <source>
        <dbReference type="PROSITE" id="PS50837"/>
    </source>
</evidence>
<dbReference type="InterPro" id="IPR035892">
    <property type="entry name" value="C2_domain_sf"/>
</dbReference>
<evidence type="ECO:0000256" key="1">
    <source>
        <dbReference type="ARBA" id="ARBA00022574"/>
    </source>
</evidence>
<dbReference type="STRING" id="2282107.A0A286UDC1"/>
<dbReference type="SMART" id="SM00320">
    <property type="entry name" value="WD40"/>
    <property type="match status" value="14"/>
</dbReference>
<dbReference type="PROSITE" id="PS50294">
    <property type="entry name" value="WD_REPEATS_REGION"/>
    <property type="match status" value="9"/>
</dbReference>
<dbReference type="PROSITE" id="PS00678">
    <property type="entry name" value="WD_REPEATS_1"/>
    <property type="match status" value="6"/>
</dbReference>
<feature type="repeat" description="WD" evidence="3">
    <location>
        <begin position="1152"/>
        <end position="1193"/>
    </location>
</feature>
<dbReference type="InterPro" id="IPR020472">
    <property type="entry name" value="WD40_PAC1"/>
</dbReference>
<organism evidence="6 7">
    <name type="scientific">Pyrrhoderma noxium</name>
    <dbReference type="NCBI Taxonomy" id="2282107"/>
    <lineage>
        <taxon>Eukaryota</taxon>
        <taxon>Fungi</taxon>
        <taxon>Dikarya</taxon>
        <taxon>Basidiomycota</taxon>
        <taxon>Agaricomycotina</taxon>
        <taxon>Agaricomycetes</taxon>
        <taxon>Hymenochaetales</taxon>
        <taxon>Hymenochaetaceae</taxon>
        <taxon>Pyrrhoderma</taxon>
    </lineage>
</organism>
<feature type="repeat" description="WD" evidence="3">
    <location>
        <begin position="1195"/>
        <end position="1236"/>
    </location>
</feature>
<feature type="repeat" description="WD" evidence="3">
    <location>
        <begin position="1023"/>
        <end position="1057"/>
    </location>
</feature>
<proteinExistence type="predicted"/>
<dbReference type="PROSITE" id="PS50004">
    <property type="entry name" value="C2"/>
    <property type="match status" value="1"/>
</dbReference>
<reference evidence="6 7" key="1">
    <citation type="journal article" date="2017" name="Mol. Ecol.">
        <title>Comparative and population genomic landscape of Phellinus noxius: A hypervariable fungus causing root rot in trees.</title>
        <authorList>
            <person name="Chung C.L."/>
            <person name="Lee T.J."/>
            <person name="Akiba M."/>
            <person name="Lee H.H."/>
            <person name="Kuo T.H."/>
            <person name="Liu D."/>
            <person name="Ke H.M."/>
            <person name="Yokoi T."/>
            <person name="Roa M.B."/>
            <person name="Lu M.J."/>
            <person name="Chang Y.Y."/>
            <person name="Ann P.J."/>
            <person name="Tsai J.N."/>
            <person name="Chen C.Y."/>
            <person name="Tzean S.S."/>
            <person name="Ota Y."/>
            <person name="Hattori T."/>
            <person name="Sahashi N."/>
            <person name="Liou R.F."/>
            <person name="Kikuchi T."/>
            <person name="Tsai I.J."/>
        </authorList>
    </citation>
    <scope>NUCLEOTIDE SEQUENCE [LARGE SCALE GENOMIC DNA]</scope>
    <source>
        <strain evidence="6 7">FFPRI411160</strain>
    </source>
</reference>
<dbReference type="SUPFAM" id="SSF52540">
    <property type="entry name" value="P-loop containing nucleoside triphosphate hydrolases"/>
    <property type="match status" value="1"/>
</dbReference>
<feature type="domain" description="C2" evidence="4">
    <location>
        <begin position="1"/>
        <end position="121"/>
    </location>
</feature>
<name>A0A286UDC1_9AGAM</name>
<keyword evidence="6" id="KW-0675">Receptor</keyword>
<dbReference type="Pfam" id="PF00400">
    <property type="entry name" value="WD40"/>
    <property type="match status" value="12"/>
</dbReference>
<keyword evidence="2" id="KW-0677">Repeat</keyword>
<dbReference type="PANTHER" id="PTHR19848:SF8">
    <property type="entry name" value="F-BOX AND WD REPEAT DOMAIN CONTAINING 7"/>
    <property type="match status" value="1"/>
</dbReference>
<feature type="domain" description="NACHT" evidence="5">
    <location>
        <begin position="365"/>
        <end position="510"/>
    </location>
</feature>
<evidence type="ECO:0000313" key="7">
    <source>
        <dbReference type="Proteomes" id="UP000217199"/>
    </source>
</evidence>
<evidence type="ECO:0000259" key="4">
    <source>
        <dbReference type="PROSITE" id="PS50004"/>
    </source>
</evidence>
<dbReference type="InterPro" id="IPR056884">
    <property type="entry name" value="NPHP3-like_N"/>
</dbReference>
<dbReference type="InterPro" id="IPR036322">
    <property type="entry name" value="WD40_repeat_dom_sf"/>
</dbReference>
<evidence type="ECO:0000256" key="3">
    <source>
        <dbReference type="PROSITE-ProRule" id="PRU00221"/>
    </source>
</evidence>
<feature type="repeat" description="WD" evidence="3">
    <location>
        <begin position="1066"/>
        <end position="1107"/>
    </location>
</feature>
<dbReference type="EMBL" id="NBII01000007">
    <property type="protein sequence ID" value="PAV17485.1"/>
    <property type="molecule type" value="Genomic_DNA"/>
</dbReference>
<dbReference type="SUPFAM" id="SSF49562">
    <property type="entry name" value="C2 domain (Calcium/lipid-binding domain, CaLB)"/>
    <property type="match status" value="1"/>
</dbReference>
<dbReference type="OrthoDB" id="163438at2759"/>
<dbReference type="InterPro" id="IPR019775">
    <property type="entry name" value="WD40_repeat_CS"/>
</dbReference>
<dbReference type="Proteomes" id="UP000217199">
    <property type="component" value="Unassembled WGS sequence"/>
</dbReference>
<sequence>MTNYYTLRVHNAEIKDLWRKRSLFKGRFTRPSPYVKISVGDLVQRSSIAEKTVVPTWDDELPILCSGSGPKINIEILQDSVLAKGEYLYRPDNENERSEAKLRVDLRSHKDKIIKSSSFIMFGINPSDANGIAELAIKKLIQAVYGNNDEASTVDEMVQKGVAGYQSDLASLFKESTPFVDVFMKNMDELAGAHPYLKLAWSVTSVAYKAVHSQIEFDKQVKELIEELVRTFRVIRDAAQIRRPLESFTAATSELLDLVIRLCIFIREYIRRDFIGRTLHVNDRAVITEFRTKLGTLKTNLDEAFSRQNVAISSRVADDALLKRLEHDLNPVYMSNEDRPECLDGTRVDLLQEIERWIYDKDQPNIFLLTGGAGTGKSTVASTIAERYRLRMQLGCHLFFTRGKSDPKSVIRTMAYRLASLSQTIAENIADSVRDHGEIKTATLLSQFKVLLHDPLHSSAQKESDDPILIVLDALDECGTKTTQMTLLQILKKELPTLPVKYRFLLTSRPEGTVLSFLPLPTVHSAILDSNAQNSKDDVRTYINSELQNFQEDGLLNVPDDWPLEYYTKRLEEAADGLFIWASTALKFIKEKNSNRFMYFKELVNNTKVLDLNELYETVLKSSLEWGKYTEVFPNIFSLIFFGKCPLTDTEIDGILDLDKGTTDSILVELRSLVKYERGQPIQFHHASFYDYLTSCKGKRWFIDTGLQKELIVIECFERMKGLLRFNICDLESSLFFNRDIPDLQERIQRNIPLYLQYICNNWVFHLRDVSFSHNLCEYIQIFAHSQLLFWFEVLSLTGTFNGIVGTALLYTIAWIGSQNMQLSAFLRDAYRQTCTFSAPISQSTLHIYSSLLPIMKGRSTVMKHYSVYSNPASQVDYNGSIPLTTFTKEIRGEKGYIWFNSASISPDGTRVATASKVRADVSIWDATSSKIIIGPLEGHSSSITTVTFSSDGKYIASGFRNGSITVWDAANGEFVLPPLHGHTDRVTSVAFSSDGKRIASGSLDKIVRLWNVEGGSPIGEPLTGHTDSVESISFPSEGSLIASGSKDKSIIIWDVQKFRMHLDPFRKHSDIVSSVSFSPDGKYVVSGSHDGFAYMWKSSSGEIVREFHKHSTFKVACVAYTPDGLHILTGYSDGMIRIWDISENSAPPRQFRAHSGYITDISFARDNTRFVTNAHFDRTRVWDLTDDLFVSNPSERQPGMIRSIAISPSKKYIVSGSNKNTICVWNAATGELVSGPWMGHTQWVTSVVFSPDETKIASGSVDSTVKLWDVVGGVSIELVGHTSGVMSVVFSPNGEHIATSSRDKTIRVWDTRTGEMLLQPFEGHDDDVQSIAYSQDGTKIVSGSFDTTVRIWSSTSGQLLSILRGHDLLVHSVAISPDGNCIASGSGSLTSYDSGKIIAWDTKSGEILFGPLARHNSVVSSLCYSPDGRWILSGSHDTTICLSDATTGDLFRLFKGHTGPVTSVQFFPNGRHFASSSDDETIRTWTLDSNTSNIGWQQRNKEGWVIGEKGELLIWLPPDLRVTHSTPGTIAIFNQSLRIKLSFRKEEKWTRYLPYF</sequence>
<dbReference type="Pfam" id="PF24883">
    <property type="entry name" value="NPHP3_N"/>
    <property type="match status" value="1"/>
</dbReference>
<keyword evidence="1 3" id="KW-0853">WD repeat</keyword>
<evidence type="ECO:0000256" key="2">
    <source>
        <dbReference type="ARBA" id="ARBA00022737"/>
    </source>
</evidence>
<dbReference type="Gene3D" id="3.40.50.300">
    <property type="entry name" value="P-loop containing nucleotide triphosphate hydrolases"/>
    <property type="match status" value="1"/>
</dbReference>
<dbReference type="InterPro" id="IPR007111">
    <property type="entry name" value="NACHT_NTPase"/>
</dbReference>
<feature type="repeat" description="WD" evidence="3">
    <location>
        <begin position="1455"/>
        <end position="1496"/>
    </location>
</feature>
<dbReference type="Gene3D" id="2.130.10.10">
    <property type="entry name" value="YVTN repeat-like/Quinoprotein amine dehydrogenase"/>
    <property type="match status" value="4"/>
</dbReference>
<dbReference type="InterPro" id="IPR001680">
    <property type="entry name" value="WD40_rpt"/>
</dbReference>
<dbReference type="InterPro" id="IPR000008">
    <property type="entry name" value="C2_dom"/>
</dbReference>
<dbReference type="CDD" id="cd00200">
    <property type="entry name" value="WD40"/>
    <property type="match status" value="2"/>
</dbReference>
<feature type="repeat" description="WD" evidence="3">
    <location>
        <begin position="980"/>
        <end position="1021"/>
    </location>
</feature>
<dbReference type="PRINTS" id="PR00320">
    <property type="entry name" value="GPROTEINBRPT"/>
</dbReference>
<dbReference type="Gene3D" id="2.60.40.150">
    <property type="entry name" value="C2 domain"/>
    <property type="match status" value="1"/>
</dbReference>
<dbReference type="InterPro" id="IPR015943">
    <property type="entry name" value="WD40/YVTN_repeat-like_dom_sf"/>
</dbReference>
<dbReference type="PROSITE" id="PS50082">
    <property type="entry name" value="WD_REPEATS_2"/>
    <property type="match status" value="12"/>
</dbReference>
<feature type="repeat" description="WD" evidence="3">
    <location>
        <begin position="937"/>
        <end position="978"/>
    </location>
</feature>
<accession>A0A286UDC1</accession>
<feature type="repeat" description="WD" evidence="3">
    <location>
        <begin position="1238"/>
        <end position="1271"/>
    </location>
</feature>
<feature type="repeat" description="WD" evidence="3">
    <location>
        <begin position="1322"/>
        <end position="1363"/>
    </location>
</feature>
<dbReference type="SUPFAM" id="SSF50978">
    <property type="entry name" value="WD40 repeat-like"/>
    <property type="match status" value="2"/>
</dbReference>
<evidence type="ECO:0000313" key="6">
    <source>
        <dbReference type="EMBL" id="PAV17485.1"/>
    </source>
</evidence>
<feature type="repeat" description="WD" evidence="3">
    <location>
        <begin position="1116"/>
        <end position="1150"/>
    </location>
</feature>
<dbReference type="PANTHER" id="PTHR19848">
    <property type="entry name" value="WD40 REPEAT PROTEIN"/>
    <property type="match status" value="1"/>
</dbReference>
<gene>
    <name evidence="6" type="ORF">PNOK_0754900</name>
</gene>
<dbReference type="Pfam" id="PF00168">
    <property type="entry name" value="C2"/>
    <property type="match status" value="1"/>
</dbReference>
<keyword evidence="7" id="KW-1185">Reference proteome</keyword>
<feature type="repeat" description="WD" evidence="3">
    <location>
        <begin position="1413"/>
        <end position="1454"/>
    </location>
</feature>
<dbReference type="InterPro" id="IPR027417">
    <property type="entry name" value="P-loop_NTPase"/>
</dbReference>
<feature type="repeat" description="WD" evidence="3">
    <location>
        <begin position="1279"/>
        <end position="1320"/>
    </location>
</feature>
<comment type="caution">
    <text evidence="6">The sequence shown here is derived from an EMBL/GenBank/DDBJ whole genome shotgun (WGS) entry which is preliminary data.</text>
</comment>
<dbReference type="PROSITE" id="PS50837">
    <property type="entry name" value="NACHT"/>
    <property type="match status" value="1"/>
</dbReference>
<dbReference type="InParanoid" id="A0A286UDC1"/>